<proteinExistence type="predicted"/>
<keyword evidence="7" id="KW-1185">Reference proteome</keyword>
<dbReference type="InterPro" id="IPR009057">
    <property type="entry name" value="Homeodomain-like_sf"/>
</dbReference>
<dbReference type="PROSITE" id="PS01124">
    <property type="entry name" value="HTH_ARAC_FAMILY_2"/>
    <property type="match status" value="1"/>
</dbReference>
<feature type="transmembrane region" description="Helical" evidence="4">
    <location>
        <begin position="133"/>
        <end position="156"/>
    </location>
</feature>
<feature type="transmembrane region" description="Helical" evidence="4">
    <location>
        <begin position="94"/>
        <end position="113"/>
    </location>
</feature>
<feature type="transmembrane region" description="Helical" evidence="4">
    <location>
        <begin position="183"/>
        <end position="204"/>
    </location>
</feature>
<organism evidence="6 7">
    <name type="scientific">Asticcacaulis machinosus</name>
    <dbReference type="NCBI Taxonomy" id="2984211"/>
    <lineage>
        <taxon>Bacteria</taxon>
        <taxon>Pseudomonadati</taxon>
        <taxon>Pseudomonadota</taxon>
        <taxon>Alphaproteobacteria</taxon>
        <taxon>Caulobacterales</taxon>
        <taxon>Caulobacteraceae</taxon>
        <taxon>Asticcacaulis</taxon>
    </lineage>
</organism>
<dbReference type="SUPFAM" id="SSF46689">
    <property type="entry name" value="Homeodomain-like"/>
    <property type="match status" value="1"/>
</dbReference>
<reference evidence="6 7" key="1">
    <citation type="submission" date="2023-01" db="EMBL/GenBank/DDBJ databases">
        <title>Novel species of the genus Asticcacaulis isolated from rivers.</title>
        <authorList>
            <person name="Lu H."/>
        </authorList>
    </citation>
    <scope>NUCLEOTIDE SEQUENCE [LARGE SCALE GENOMIC DNA]</scope>
    <source>
        <strain evidence="6 7">LKC15W</strain>
    </source>
</reference>
<evidence type="ECO:0000256" key="4">
    <source>
        <dbReference type="SAM" id="Phobius"/>
    </source>
</evidence>
<dbReference type="InterPro" id="IPR018060">
    <property type="entry name" value="HTH_AraC"/>
</dbReference>
<dbReference type="Pfam" id="PF12833">
    <property type="entry name" value="HTH_18"/>
    <property type="match status" value="1"/>
</dbReference>
<dbReference type="InterPro" id="IPR020449">
    <property type="entry name" value="Tscrpt_reg_AraC-type_HTH"/>
</dbReference>
<evidence type="ECO:0000313" key="7">
    <source>
        <dbReference type="Proteomes" id="UP001218579"/>
    </source>
</evidence>
<dbReference type="EMBL" id="JAQQKV010000001">
    <property type="protein sequence ID" value="MDC7675780.1"/>
    <property type="molecule type" value="Genomic_DNA"/>
</dbReference>
<feature type="transmembrane region" description="Helical" evidence="4">
    <location>
        <begin position="62"/>
        <end position="82"/>
    </location>
</feature>
<evidence type="ECO:0000256" key="1">
    <source>
        <dbReference type="ARBA" id="ARBA00023015"/>
    </source>
</evidence>
<dbReference type="Gene3D" id="1.10.10.60">
    <property type="entry name" value="Homeodomain-like"/>
    <property type="match status" value="2"/>
</dbReference>
<dbReference type="RefSeq" id="WP_272744102.1">
    <property type="nucleotide sequence ID" value="NZ_JAQQKV010000001.1"/>
</dbReference>
<feature type="transmembrane region" description="Helical" evidence="4">
    <location>
        <begin position="6"/>
        <end position="25"/>
    </location>
</feature>
<evidence type="ECO:0000256" key="2">
    <source>
        <dbReference type="ARBA" id="ARBA00023125"/>
    </source>
</evidence>
<keyword evidence="4" id="KW-0472">Membrane</keyword>
<keyword evidence="2" id="KW-0238">DNA-binding</keyword>
<name>A0ABT5HHR6_9CAUL</name>
<keyword evidence="3" id="KW-0804">Transcription</keyword>
<evidence type="ECO:0000313" key="6">
    <source>
        <dbReference type="EMBL" id="MDC7675780.1"/>
    </source>
</evidence>
<sequence length="376" mass="41062">MSDIINGLATVSLGMILLCLSLLGIRPDLRARLPLVLVLSLVGLILLPAALPHTLAPNILPFGLWAHLALAPALWLYVAALTADTPFALRKHHLRHALIPVFGLIVPALTLLLPLPVREAMLMRGEAVNEPWALGLAVMAFGLILLWIGQSSVYIWQIERRLSTYRKRLRDVYANTDGRELRWLSLVTALIGGLWGLLLLSTAIEAMGATSPVPASALYLPAFLGIWALAVFGLSQRPGFEGRYAEAADASATQAQAKYSRSALTEPQAQRIAARLDKAMQDQQLYLDPTLSLPALSKRVGISANNISQTLNGHLNETFFEYINRWRAEAARPLLMETDKTVLEIALEVGFNSKSAFYSAFRRATGTTPTACRKAG</sequence>
<gene>
    <name evidence="6" type="ORF">PQU98_06550</name>
</gene>
<dbReference type="SMART" id="SM00342">
    <property type="entry name" value="HTH_ARAC"/>
    <property type="match status" value="1"/>
</dbReference>
<protein>
    <submittedName>
        <fullName evidence="6">AraC family transcriptional regulator</fullName>
    </submittedName>
</protein>
<evidence type="ECO:0000259" key="5">
    <source>
        <dbReference type="PROSITE" id="PS01124"/>
    </source>
</evidence>
<dbReference type="PANTHER" id="PTHR43280">
    <property type="entry name" value="ARAC-FAMILY TRANSCRIPTIONAL REGULATOR"/>
    <property type="match status" value="1"/>
</dbReference>
<comment type="caution">
    <text evidence="6">The sequence shown here is derived from an EMBL/GenBank/DDBJ whole genome shotgun (WGS) entry which is preliminary data.</text>
</comment>
<dbReference type="PRINTS" id="PR00032">
    <property type="entry name" value="HTHARAC"/>
</dbReference>
<keyword evidence="4" id="KW-1133">Transmembrane helix</keyword>
<accession>A0ABT5HHR6</accession>
<feature type="domain" description="HTH araC/xylS-type" evidence="5">
    <location>
        <begin position="270"/>
        <end position="375"/>
    </location>
</feature>
<evidence type="ECO:0000256" key="3">
    <source>
        <dbReference type="ARBA" id="ARBA00023163"/>
    </source>
</evidence>
<keyword evidence="4" id="KW-0812">Transmembrane</keyword>
<keyword evidence="1" id="KW-0805">Transcription regulation</keyword>
<dbReference type="Proteomes" id="UP001218579">
    <property type="component" value="Unassembled WGS sequence"/>
</dbReference>
<dbReference type="PANTHER" id="PTHR43280:SF2">
    <property type="entry name" value="HTH-TYPE TRANSCRIPTIONAL REGULATOR EXSA"/>
    <property type="match status" value="1"/>
</dbReference>
<feature type="transmembrane region" description="Helical" evidence="4">
    <location>
        <begin position="32"/>
        <end position="50"/>
    </location>
</feature>
<dbReference type="PROSITE" id="PS00041">
    <property type="entry name" value="HTH_ARAC_FAMILY_1"/>
    <property type="match status" value="1"/>
</dbReference>
<feature type="transmembrane region" description="Helical" evidence="4">
    <location>
        <begin position="216"/>
        <end position="234"/>
    </location>
</feature>
<dbReference type="InterPro" id="IPR018062">
    <property type="entry name" value="HTH_AraC-typ_CS"/>
</dbReference>